<evidence type="ECO:0000313" key="3">
    <source>
        <dbReference type="Proteomes" id="UP000494245"/>
    </source>
</evidence>
<keyword evidence="1" id="KW-0732">Signal</keyword>
<dbReference type="RefSeq" id="WP_173080732.1">
    <property type="nucleotide sequence ID" value="NZ_BLTE01000001.1"/>
</dbReference>
<evidence type="ECO:0008006" key="4">
    <source>
        <dbReference type="Google" id="ProtNLM"/>
    </source>
</evidence>
<dbReference type="PROSITE" id="PS51257">
    <property type="entry name" value="PROKAR_LIPOPROTEIN"/>
    <property type="match status" value="1"/>
</dbReference>
<sequence>MIAARKTYLAMVLLAALAGACATVNVNFPASEVAQSADLLVADAFATRNMVATRGPGQTLRIDSVPNPAVKSTMEAILGRQASLKPLYDEGCVGIGSDGYLSLRPGAESCAKQADLTKALVGDDNADRKALYEALAADLKVRKADVPRIGTIYAKAWRDNARPGWWVQAEDGSWSKK</sequence>
<accession>A0A6V8LII2</accession>
<dbReference type="InterPro" id="IPR008309">
    <property type="entry name" value="YdbL"/>
</dbReference>
<dbReference type="EMBL" id="BLTE01000001">
    <property type="protein sequence ID" value="GFK92552.1"/>
    <property type="molecule type" value="Genomic_DNA"/>
</dbReference>
<feature type="signal peptide" evidence="1">
    <location>
        <begin position="1"/>
        <end position="22"/>
    </location>
</feature>
<reference evidence="2 3" key="2">
    <citation type="submission" date="2020-05" db="EMBL/GenBank/DDBJ databases">
        <title>Draft genome sequence of Desulfovibrio sp. strainFSS-1.</title>
        <authorList>
            <person name="Shimoshige H."/>
            <person name="Kobayashi H."/>
            <person name="Maekawa T."/>
        </authorList>
    </citation>
    <scope>NUCLEOTIDE SEQUENCE [LARGE SCALE GENOMIC DNA]</scope>
    <source>
        <strain evidence="2 3">SIID29052-01</strain>
    </source>
</reference>
<dbReference type="Pfam" id="PF07027">
    <property type="entry name" value="DUF1318"/>
    <property type="match status" value="1"/>
</dbReference>
<reference evidence="2 3" key="1">
    <citation type="submission" date="2020-04" db="EMBL/GenBank/DDBJ databases">
        <authorList>
            <consortium name="Desulfovibrio sp. FSS-1 genome sequencing consortium"/>
            <person name="Shimoshige H."/>
            <person name="Kobayashi H."/>
            <person name="Maekawa T."/>
        </authorList>
    </citation>
    <scope>NUCLEOTIDE SEQUENCE [LARGE SCALE GENOMIC DNA]</scope>
    <source>
        <strain evidence="2 3">SIID29052-01</strain>
    </source>
</reference>
<comment type="caution">
    <text evidence="2">The sequence shown here is derived from an EMBL/GenBank/DDBJ whole genome shotgun (WGS) entry which is preliminary data.</text>
</comment>
<name>A0A6V8LII2_9BACT</name>
<dbReference type="Proteomes" id="UP000494245">
    <property type="component" value="Unassembled WGS sequence"/>
</dbReference>
<dbReference type="AlphaFoldDB" id="A0A6V8LII2"/>
<evidence type="ECO:0000256" key="1">
    <source>
        <dbReference type="SAM" id="SignalP"/>
    </source>
</evidence>
<feature type="chain" id="PRO_5028886639" description="DUF1318 domain-containing protein" evidence="1">
    <location>
        <begin position="23"/>
        <end position="177"/>
    </location>
</feature>
<organism evidence="2 3">
    <name type="scientific">Fundidesulfovibrio magnetotacticus</name>
    <dbReference type="NCBI Taxonomy" id="2730080"/>
    <lineage>
        <taxon>Bacteria</taxon>
        <taxon>Pseudomonadati</taxon>
        <taxon>Thermodesulfobacteriota</taxon>
        <taxon>Desulfovibrionia</taxon>
        <taxon>Desulfovibrionales</taxon>
        <taxon>Desulfovibrionaceae</taxon>
        <taxon>Fundidesulfovibrio</taxon>
    </lineage>
</organism>
<evidence type="ECO:0000313" key="2">
    <source>
        <dbReference type="EMBL" id="GFK92552.1"/>
    </source>
</evidence>
<gene>
    <name evidence="2" type="ORF">NNJEOMEG_00377</name>
</gene>
<proteinExistence type="predicted"/>
<keyword evidence="3" id="KW-1185">Reference proteome</keyword>
<protein>
    <recommendedName>
        <fullName evidence="4">DUF1318 domain-containing protein</fullName>
    </recommendedName>
</protein>